<name>A0A8D1E0M3_PIG</name>
<organism evidence="1 2">
    <name type="scientific">Sus scrofa</name>
    <name type="common">Pig</name>
    <dbReference type="NCBI Taxonomy" id="9823"/>
    <lineage>
        <taxon>Eukaryota</taxon>
        <taxon>Metazoa</taxon>
        <taxon>Chordata</taxon>
        <taxon>Craniata</taxon>
        <taxon>Vertebrata</taxon>
        <taxon>Euteleostomi</taxon>
        <taxon>Mammalia</taxon>
        <taxon>Eutheria</taxon>
        <taxon>Laurasiatheria</taxon>
        <taxon>Artiodactyla</taxon>
        <taxon>Suina</taxon>
        <taxon>Suidae</taxon>
        <taxon>Sus</taxon>
    </lineage>
</organism>
<reference evidence="1" key="1">
    <citation type="submission" date="2025-08" db="UniProtKB">
        <authorList>
            <consortium name="Ensembl"/>
        </authorList>
    </citation>
    <scope>IDENTIFICATION</scope>
</reference>
<evidence type="ECO:0000313" key="2">
    <source>
        <dbReference type="Proteomes" id="UP000694722"/>
    </source>
</evidence>
<accession>A0A8D1E0M3</accession>
<protein>
    <submittedName>
        <fullName evidence="1">Uncharacterized protein</fullName>
    </submittedName>
</protein>
<sequence length="91" mass="10447">VLRRYSSLGFRTGLPFKLSAHQQRGSREGFFISDLMSPLTSSTSLSKTTWMDLEIITPSEVRQKMKSEVSEIEGKVPVRLDQKLYPTKQRK</sequence>
<dbReference type="AlphaFoldDB" id="A0A8D1E0M3"/>
<dbReference type="Proteomes" id="UP000694722">
    <property type="component" value="Unplaced"/>
</dbReference>
<proteinExistence type="predicted"/>
<dbReference type="Ensembl" id="ENSSSCT00040033781.1">
    <property type="protein sequence ID" value="ENSSSCP00040013916.1"/>
    <property type="gene ID" value="ENSSSCG00040025208.1"/>
</dbReference>
<evidence type="ECO:0000313" key="1">
    <source>
        <dbReference type="Ensembl" id="ENSSSCP00040013916.1"/>
    </source>
</evidence>